<dbReference type="Gene3D" id="1.10.260.40">
    <property type="entry name" value="lambda repressor-like DNA-binding domains"/>
    <property type="match status" value="1"/>
</dbReference>
<dbReference type="SUPFAM" id="SSF47413">
    <property type="entry name" value="lambda repressor-like DNA-binding domains"/>
    <property type="match status" value="1"/>
</dbReference>
<dbReference type="SMART" id="SM00354">
    <property type="entry name" value="HTH_LACI"/>
    <property type="match status" value="1"/>
</dbReference>
<evidence type="ECO:0000313" key="5">
    <source>
        <dbReference type="EMBL" id="MCB7386070.1"/>
    </source>
</evidence>
<keyword evidence="2 5" id="KW-0238">DNA-binding</keyword>
<dbReference type="PANTHER" id="PTHR30146:SF149">
    <property type="entry name" value="HTH-TYPE TRANSCRIPTIONAL REGULATOR EBGR"/>
    <property type="match status" value="1"/>
</dbReference>
<dbReference type="PRINTS" id="PR00036">
    <property type="entry name" value="HTHLACI"/>
</dbReference>
<evidence type="ECO:0000256" key="2">
    <source>
        <dbReference type="ARBA" id="ARBA00023125"/>
    </source>
</evidence>
<dbReference type="PANTHER" id="PTHR30146">
    <property type="entry name" value="LACI-RELATED TRANSCRIPTIONAL REPRESSOR"/>
    <property type="match status" value="1"/>
</dbReference>
<keyword evidence="3" id="KW-0804">Transcription</keyword>
<feature type="domain" description="HTH lacI-type" evidence="4">
    <location>
        <begin position="2"/>
        <end position="58"/>
    </location>
</feature>
<dbReference type="CDD" id="cd01392">
    <property type="entry name" value="HTH_LacI"/>
    <property type="match status" value="1"/>
</dbReference>
<dbReference type="PROSITE" id="PS50932">
    <property type="entry name" value="HTH_LACI_2"/>
    <property type="match status" value="1"/>
</dbReference>
<dbReference type="InterPro" id="IPR000843">
    <property type="entry name" value="HTH_LacI"/>
</dbReference>
<keyword evidence="1" id="KW-0805">Transcription regulation</keyword>
<evidence type="ECO:0000313" key="6">
    <source>
        <dbReference type="Proteomes" id="UP001299546"/>
    </source>
</evidence>
<evidence type="ECO:0000256" key="3">
    <source>
        <dbReference type="ARBA" id="ARBA00023163"/>
    </source>
</evidence>
<dbReference type="Gene3D" id="3.40.50.2300">
    <property type="match status" value="2"/>
</dbReference>
<name>A0ABS8DCC9_9FIRM</name>
<dbReference type="Pfam" id="PF13377">
    <property type="entry name" value="Peripla_BP_3"/>
    <property type="match status" value="1"/>
</dbReference>
<dbReference type="Pfam" id="PF00356">
    <property type="entry name" value="LacI"/>
    <property type="match status" value="1"/>
</dbReference>
<dbReference type="GO" id="GO:0003677">
    <property type="term" value="F:DNA binding"/>
    <property type="evidence" value="ECO:0007669"/>
    <property type="project" value="UniProtKB-KW"/>
</dbReference>
<gene>
    <name evidence="5" type="ORF">LIZ65_02115</name>
</gene>
<dbReference type="InterPro" id="IPR028082">
    <property type="entry name" value="Peripla_BP_I"/>
</dbReference>
<dbReference type="RefSeq" id="WP_066732213.1">
    <property type="nucleotide sequence ID" value="NZ_JAJCIQ010000001.1"/>
</dbReference>
<evidence type="ECO:0000256" key="1">
    <source>
        <dbReference type="ARBA" id="ARBA00023015"/>
    </source>
</evidence>
<protein>
    <submittedName>
        <fullName evidence="5">LacI family DNA-binding transcriptional regulator</fullName>
    </submittedName>
</protein>
<evidence type="ECO:0000259" key="4">
    <source>
        <dbReference type="PROSITE" id="PS50932"/>
    </source>
</evidence>
<dbReference type="CDD" id="cd01544">
    <property type="entry name" value="PBP1_GalR"/>
    <property type="match status" value="1"/>
</dbReference>
<accession>A0ABS8DCC9</accession>
<dbReference type="SUPFAM" id="SSF53822">
    <property type="entry name" value="Periplasmic binding protein-like I"/>
    <property type="match status" value="1"/>
</dbReference>
<organism evidence="5 6">
    <name type="scientific">Bariatricus massiliensis</name>
    <dbReference type="NCBI Taxonomy" id="1745713"/>
    <lineage>
        <taxon>Bacteria</taxon>
        <taxon>Bacillati</taxon>
        <taxon>Bacillota</taxon>
        <taxon>Clostridia</taxon>
        <taxon>Lachnospirales</taxon>
        <taxon>Lachnospiraceae</taxon>
        <taxon>Bariatricus</taxon>
    </lineage>
</organism>
<reference evidence="5 6" key="1">
    <citation type="submission" date="2021-10" db="EMBL/GenBank/DDBJ databases">
        <title>Collection of gut derived symbiotic bacterial strains cultured from healthy donors.</title>
        <authorList>
            <person name="Lin H."/>
            <person name="Littmann E."/>
            <person name="Kohout C."/>
            <person name="Pamer E.G."/>
        </authorList>
    </citation>
    <scope>NUCLEOTIDE SEQUENCE [LARGE SCALE GENOMIC DNA]</scope>
    <source>
        <strain evidence="5 6">DFI.1.165</strain>
    </source>
</reference>
<sequence length="340" mass="38256">MATIKDIAKIANVSTAAVSRILNMDETLNVSPETRQKVLDTAQKLNYIKRNRPSVKAAFTLGIVQWFSSQQELEDSYYLLIRQGIEDYCFAHNIQIVRTYKSDRNYAEALKTVDCLICIGKFSQKEVQFFEELNPSILFLDMPVDNPKISTITMDFEQAVAEGLQYLTSLGHKDIGFLSGREYVDDNQLYPEYRKNAFINYCEEHEINYRPYLKEGSFLIDSGYEMMCELIDSGRLPTAVFAASDPIALGAMKALSEHGFSVPGDVSVMGFNDIRIAEFTVPPLTTIHAPAYHMGRYGAAVLQHIILEGPAAALKIKLPCELVVRNSCKKRAYQSDTLSL</sequence>
<dbReference type="InterPro" id="IPR046335">
    <property type="entry name" value="LacI/GalR-like_sensor"/>
</dbReference>
<dbReference type="PROSITE" id="PS00356">
    <property type="entry name" value="HTH_LACI_1"/>
    <property type="match status" value="1"/>
</dbReference>
<dbReference type="EMBL" id="JAJCIS010000001">
    <property type="protein sequence ID" value="MCB7386070.1"/>
    <property type="molecule type" value="Genomic_DNA"/>
</dbReference>
<dbReference type="Proteomes" id="UP001299546">
    <property type="component" value="Unassembled WGS sequence"/>
</dbReference>
<keyword evidence="6" id="KW-1185">Reference proteome</keyword>
<proteinExistence type="predicted"/>
<comment type="caution">
    <text evidence="5">The sequence shown here is derived from an EMBL/GenBank/DDBJ whole genome shotgun (WGS) entry which is preliminary data.</text>
</comment>
<dbReference type="InterPro" id="IPR010982">
    <property type="entry name" value="Lambda_DNA-bd_dom_sf"/>
</dbReference>